<reference evidence="2" key="1">
    <citation type="journal article" date="2023" name="Science">
        <title>Elucidation of the pathway for biosynthesis of saponin adjuvants from the soapbark tree.</title>
        <authorList>
            <person name="Reed J."/>
            <person name="Orme A."/>
            <person name="El-Demerdash A."/>
            <person name="Owen C."/>
            <person name="Martin L.B.B."/>
            <person name="Misra R.C."/>
            <person name="Kikuchi S."/>
            <person name="Rejzek M."/>
            <person name="Martin A.C."/>
            <person name="Harkess A."/>
            <person name="Leebens-Mack J."/>
            <person name="Louveau T."/>
            <person name="Stephenson M.J."/>
            <person name="Osbourn A."/>
        </authorList>
    </citation>
    <scope>NUCLEOTIDE SEQUENCE</scope>
    <source>
        <strain evidence="2">S10</strain>
    </source>
</reference>
<dbReference type="EMBL" id="JARAOO010000010">
    <property type="protein sequence ID" value="KAJ7952440.1"/>
    <property type="molecule type" value="Genomic_DNA"/>
</dbReference>
<keyword evidence="3" id="KW-1185">Reference proteome</keyword>
<evidence type="ECO:0000313" key="2">
    <source>
        <dbReference type="EMBL" id="KAJ7952440.1"/>
    </source>
</evidence>
<dbReference type="KEGG" id="qsa:O6P43_024286"/>
<feature type="region of interest" description="Disordered" evidence="1">
    <location>
        <begin position="33"/>
        <end position="81"/>
    </location>
</feature>
<protein>
    <submittedName>
        <fullName evidence="2">Uncharacterized protein</fullName>
    </submittedName>
</protein>
<gene>
    <name evidence="2" type="ORF">O6P43_024286</name>
</gene>
<dbReference type="Proteomes" id="UP001163823">
    <property type="component" value="Chromosome 10"/>
</dbReference>
<comment type="caution">
    <text evidence="2">The sequence shown here is derived from an EMBL/GenBank/DDBJ whole genome shotgun (WGS) entry which is preliminary data.</text>
</comment>
<organism evidence="2 3">
    <name type="scientific">Quillaja saponaria</name>
    <name type="common">Soap bark tree</name>
    <dbReference type="NCBI Taxonomy" id="32244"/>
    <lineage>
        <taxon>Eukaryota</taxon>
        <taxon>Viridiplantae</taxon>
        <taxon>Streptophyta</taxon>
        <taxon>Embryophyta</taxon>
        <taxon>Tracheophyta</taxon>
        <taxon>Spermatophyta</taxon>
        <taxon>Magnoliopsida</taxon>
        <taxon>eudicotyledons</taxon>
        <taxon>Gunneridae</taxon>
        <taxon>Pentapetalae</taxon>
        <taxon>rosids</taxon>
        <taxon>fabids</taxon>
        <taxon>Fabales</taxon>
        <taxon>Quillajaceae</taxon>
        <taxon>Quillaja</taxon>
    </lineage>
</organism>
<accession>A0AAD7PF13</accession>
<name>A0AAD7PF13_QUISA</name>
<evidence type="ECO:0000256" key="1">
    <source>
        <dbReference type="SAM" id="MobiDB-lite"/>
    </source>
</evidence>
<dbReference type="AlphaFoldDB" id="A0AAD7PF13"/>
<proteinExistence type="predicted"/>
<feature type="compositionally biased region" description="Acidic residues" evidence="1">
    <location>
        <begin position="50"/>
        <end position="60"/>
    </location>
</feature>
<evidence type="ECO:0000313" key="3">
    <source>
        <dbReference type="Proteomes" id="UP001163823"/>
    </source>
</evidence>
<sequence length="81" mass="9116">MPEARSYSNLLGLGWMTSRIFTLKVVSRLKCQKPQTEEEKPFFLAGGAESLDDAPQDYEEGTERGPKLKKTVGMKQHKDDA</sequence>